<evidence type="ECO:0000256" key="12">
    <source>
        <dbReference type="SAM" id="Coils"/>
    </source>
</evidence>
<dbReference type="AlphaFoldDB" id="A0A0R3TWR1"/>
<reference evidence="17" key="1">
    <citation type="submission" date="2017-02" db="UniProtKB">
        <authorList>
            <consortium name="WormBaseParasite"/>
        </authorList>
    </citation>
    <scope>IDENTIFICATION</scope>
</reference>
<evidence type="ECO:0000313" key="17">
    <source>
        <dbReference type="WBParaSite" id="HNAJ_0001229701-mRNA-1"/>
    </source>
</evidence>
<evidence type="ECO:0000256" key="6">
    <source>
        <dbReference type="ARBA" id="ARBA00022989"/>
    </source>
</evidence>
<evidence type="ECO:0000256" key="13">
    <source>
        <dbReference type="SAM" id="Phobius"/>
    </source>
</evidence>
<keyword evidence="7 13" id="KW-0472">Membrane</keyword>
<dbReference type="InterPro" id="IPR011016">
    <property type="entry name" value="Znf_RING-CH"/>
</dbReference>
<keyword evidence="12" id="KW-0175">Coiled coil</keyword>
<sequence length="300" mass="33961">MSHVDNQQSRWQARTGSSGGERMCWICYSIEREDSPEQQWIHPCRCRGSSKWVHLGCLQRWLDEKQRLDSSLPLTCRICGYEYAVEYPPADPLLVALSAVDAALDVSSSYVFVGALLGSLYWTAATFGAITVVQVCGQDAGIAVMERADSMTLLIGLPAIPIGLITVHLFDWQSWLLKIWRNHAYKIPLVQHCLPKGCLYHVCLSRLEETGDSNTNLTVTRVLFNALALPTFAVFFGRTLFGHVRSRVLRALAGGLFYTGFTGFLQMYQREMNFLRKCRRRIKEYQEEEEEEEGGGNHKA</sequence>
<feature type="transmembrane region" description="Helical" evidence="13">
    <location>
        <begin position="222"/>
        <end position="241"/>
    </location>
</feature>
<keyword evidence="2 13" id="KW-0812">Transmembrane</keyword>
<dbReference type="PROSITE" id="PS51292">
    <property type="entry name" value="ZF_RING_CH"/>
    <property type="match status" value="1"/>
</dbReference>
<keyword evidence="5" id="KW-0862">Zinc</keyword>
<name>A0A0R3TWR1_RODNA</name>
<dbReference type="STRING" id="102285.A0A0R3TWR1"/>
<evidence type="ECO:0000256" key="7">
    <source>
        <dbReference type="ARBA" id="ARBA00023136"/>
    </source>
</evidence>
<dbReference type="SUPFAM" id="SSF57850">
    <property type="entry name" value="RING/U-box"/>
    <property type="match status" value="1"/>
</dbReference>
<dbReference type="Proteomes" id="UP000278807">
    <property type="component" value="Unassembled WGS sequence"/>
</dbReference>
<dbReference type="GO" id="GO:0016020">
    <property type="term" value="C:membrane"/>
    <property type="evidence" value="ECO:0007669"/>
    <property type="project" value="UniProtKB-SubCell"/>
</dbReference>
<keyword evidence="3" id="KW-0479">Metal-binding</keyword>
<accession>A0A0R3TWR1</accession>
<dbReference type="EMBL" id="UZAE01014171">
    <property type="protein sequence ID" value="VDO12662.1"/>
    <property type="molecule type" value="Genomic_DNA"/>
</dbReference>
<keyword evidence="6 13" id="KW-1133">Transmembrane helix</keyword>
<feature type="coiled-coil region" evidence="12">
    <location>
        <begin position="268"/>
        <end position="295"/>
    </location>
</feature>
<evidence type="ECO:0000256" key="11">
    <source>
        <dbReference type="ARBA" id="ARBA00043231"/>
    </source>
</evidence>
<comment type="subcellular location">
    <subcellularLocation>
        <location evidence="1">Membrane</location>
        <topology evidence="1">Multi-pass membrane protein</topology>
    </subcellularLocation>
</comment>
<evidence type="ECO:0000313" key="16">
    <source>
        <dbReference type="Proteomes" id="UP000278807"/>
    </source>
</evidence>
<dbReference type="GO" id="GO:0008270">
    <property type="term" value="F:zinc ion binding"/>
    <property type="evidence" value="ECO:0007669"/>
    <property type="project" value="UniProtKB-KW"/>
</dbReference>
<evidence type="ECO:0000313" key="15">
    <source>
        <dbReference type="EMBL" id="VDO12662.1"/>
    </source>
</evidence>
<feature type="domain" description="RING-CH-type" evidence="14">
    <location>
        <begin position="16"/>
        <end position="86"/>
    </location>
</feature>
<organism evidence="17">
    <name type="scientific">Rodentolepis nana</name>
    <name type="common">Dwarf tapeworm</name>
    <name type="synonym">Hymenolepis nana</name>
    <dbReference type="NCBI Taxonomy" id="102285"/>
    <lineage>
        <taxon>Eukaryota</taxon>
        <taxon>Metazoa</taxon>
        <taxon>Spiralia</taxon>
        <taxon>Lophotrochozoa</taxon>
        <taxon>Platyhelminthes</taxon>
        <taxon>Cestoda</taxon>
        <taxon>Eucestoda</taxon>
        <taxon>Cyclophyllidea</taxon>
        <taxon>Hymenolepididae</taxon>
        <taxon>Rodentolepis</taxon>
    </lineage>
</organism>
<evidence type="ECO:0000256" key="3">
    <source>
        <dbReference type="ARBA" id="ARBA00022723"/>
    </source>
</evidence>
<dbReference type="Gene3D" id="3.30.40.10">
    <property type="entry name" value="Zinc/RING finger domain, C3HC4 (zinc finger)"/>
    <property type="match status" value="1"/>
</dbReference>
<dbReference type="Pfam" id="PF12906">
    <property type="entry name" value="RINGv"/>
    <property type="match status" value="1"/>
</dbReference>
<gene>
    <name evidence="15" type="ORF">HNAJ_LOCUS12284</name>
</gene>
<dbReference type="OrthoDB" id="5817083at2759"/>
<proteinExistence type="predicted"/>
<evidence type="ECO:0000256" key="4">
    <source>
        <dbReference type="ARBA" id="ARBA00022771"/>
    </source>
</evidence>
<evidence type="ECO:0000256" key="2">
    <source>
        <dbReference type="ARBA" id="ARBA00022692"/>
    </source>
</evidence>
<feature type="transmembrane region" description="Helical" evidence="13">
    <location>
        <begin position="248"/>
        <end position="268"/>
    </location>
</feature>
<evidence type="ECO:0000256" key="9">
    <source>
        <dbReference type="ARBA" id="ARBA00043044"/>
    </source>
</evidence>
<reference evidence="15 16" key="2">
    <citation type="submission" date="2018-11" db="EMBL/GenBank/DDBJ databases">
        <authorList>
            <consortium name="Pathogen Informatics"/>
        </authorList>
    </citation>
    <scope>NUCLEOTIDE SEQUENCE [LARGE SCALE GENOMIC DNA]</scope>
</reference>
<evidence type="ECO:0000259" key="14">
    <source>
        <dbReference type="PROSITE" id="PS51292"/>
    </source>
</evidence>
<evidence type="ECO:0000256" key="10">
    <source>
        <dbReference type="ARBA" id="ARBA00043185"/>
    </source>
</evidence>
<dbReference type="SMART" id="SM00744">
    <property type="entry name" value="RINGv"/>
    <property type="match status" value="1"/>
</dbReference>
<dbReference type="PANTHER" id="PTHR46283">
    <property type="entry name" value="E3 UBIQUITIN-PROTEIN LIGASE MARCH5"/>
    <property type="match status" value="1"/>
</dbReference>
<evidence type="ECO:0000256" key="1">
    <source>
        <dbReference type="ARBA" id="ARBA00004141"/>
    </source>
</evidence>
<feature type="transmembrane region" description="Helical" evidence="13">
    <location>
        <begin position="151"/>
        <end position="170"/>
    </location>
</feature>
<dbReference type="WBParaSite" id="HNAJ_0001229701-mRNA-1">
    <property type="protein sequence ID" value="HNAJ_0001229701-mRNA-1"/>
    <property type="gene ID" value="HNAJ_0001229701"/>
</dbReference>
<protein>
    <recommendedName>
        <fullName evidence="8">E3 ubiquitin-protein ligase MARCHF5</fullName>
    </recommendedName>
    <alternativeName>
        <fullName evidence="10">Membrane-associated RING finger protein 5</fullName>
    </alternativeName>
    <alternativeName>
        <fullName evidence="9">Membrane-associated RING-CH protein V</fullName>
    </alternativeName>
    <alternativeName>
        <fullName evidence="11">RING-type E3 ubiquitin transferase MARCHF5</fullName>
    </alternativeName>
</protein>
<keyword evidence="4" id="KW-0863">Zinc-finger</keyword>
<keyword evidence="16" id="KW-1185">Reference proteome</keyword>
<dbReference type="InterPro" id="IPR013083">
    <property type="entry name" value="Znf_RING/FYVE/PHD"/>
</dbReference>
<evidence type="ECO:0000256" key="8">
    <source>
        <dbReference type="ARBA" id="ARBA00040151"/>
    </source>
</evidence>
<evidence type="ECO:0000256" key="5">
    <source>
        <dbReference type="ARBA" id="ARBA00022833"/>
    </source>
</evidence>